<organism evidence="5 6">
    <name type="scientific">Chondromyces crocatus</name>
    <dbReference type="NCBI Taxonomy" id="52"/>
    <lineage>
        <taxon>Bacteria</taxon>
        <taxon>Pseudomonadati</taxon>
        <taxon>Myxococcota</taxon>
        <taxon>Polyangia</taxon>
        <taxon>Polyangiales</taxon>
        <taxon>Polyangiaceae</taxon>
        <taxon>Chondromyces</taxon>
    </lineage>
</organism>
<dbReference type="SUPFAM" id="SSF51316">
    <property type="entry name" value="Mss4-like"/>
    <property type="match status" value="1"/>
</dbReference>
<reference evidence="5 6" key="1">
    <citation type="submission" date="2015-07" db="EMBL/GenBank/DDBJ databases">
        <title>Genome analysis of myxobacterium Chondromyces crocatus Cm c5 reveals a high potential for natural compound synthesis and the genetic basis for the loss of fruiting body formation.</title>
        <authorList>
            <person name="Zaburannyi N."/>
            <person name="Bunk B."/>
            <person name="Maier J."/>
            <person name="Overmann J."/>
            <person name="Mueller R."/>
        </authorList>
    </citation>
    <scope>NUCLEOTIDE SEQUENCE [LARGE SCALE GENOMIC DNA]</scope>
    <source>
        <strain evidence="5 6">Cm c5</strain>
    </source>
</reference>
<sequence length="157" mass="16958">MDHDDTTRDAAATNATRTLHGSCHCGLVRFEVDHDPTAEATGCNCVNCTKVGVAGLIVNPAAFRLVQGEDALGMYTWGASGMRRYFCNHCGVHGFVRGNVAELGGEYVSVSLHSIDGVEITEVKVAHWDGRHDNWQAGPRETPWPILDAEIAVPVEV</sequence>
<dbReference type="PANTHER" id="PTHR28620">
    <property type="entry name" value="CENTROMERE PROTEIN V"/>
    <property type="match status" value="1"/>
</dbReference>
<dbReference type="GO" id="GO:0046872">
    <property type="term" value="F:metal ion binding"/>
    <property type="evidence" value="ECO:0007669"/>
    <property type="project" value="UniProtKB-KW"/>
</dbReference>
<dbReference type="Gene3D" id="2.170.150.70">
    <property type="match status" value="1"/>
</dbReference>
<dbReference type="PANTHER" id="PTHR28620:SF1">
    <property type="entry name" value="CENP-V_GFA DOMAIN-CONTAINING PROTEIN"/>
    <property type="match status" value="1"/>
</dbReference>
<dbReference type="AlphaFoldDB" id="A0A0K1EHW1"/>
<dbReference type="EMBL" id="CP012159">
    <property type="protein sequence ID" value="AKT40461.1"/>
    <property type="molecule type" value="Genomic_DNA"/>
</dbReference>
<gene>
    <name evidence="5" type="ORF">CMC5_046160</name>
</gene>
<dbReference type="InterPro" id="IPR006913">
    <property type="entry name" value="CENP-V/GFA"/>
</dbReference>
<proteinExistence type="inferred from homology"/>
<keyword evidence="2" id="KW-0479">Metal-binding</keyword>
<dbReference type="PROSITE" id="PS51891">
    <property type="entry name" value="CENP_V_GFA"/>
    <property type="match status" value="1"/>
</dbReference>
<evidence type="ECO:0000259" key="4">
    <source>
        <dbReference type="PROSITE" id="PS51891"/>
    </source>
</evidence>
<evidence type="ECO:0000313" key="6">
    <source>
        <dbReference type="Proteomes" id="UP000067626"/>
    </source>
</evidence>
<dbReference type="GO" id="GO:0051907">
    <property type="term" value="F:S-(hydroxymethyl)glutathione synthase activity"/>
    <property type="evidence" value="ECO:0007669"/>
    <property type="project" value="UniProtKB-EC"/>
</dbReference>
<keyword evidence="6" id="KW-1185">Reference proteome</keyword>
<keyword evidence="3" id="KW-0862">Zinc</keyword>
<dbReference type="InterPro" id="IPR052355">
    <property type="entry name" value="CENP-V-like"/>
</dbReference>
<evidence type="ECO:0000256" key="2">
    <source>
        <dbReference type="ARBA" id="ARBA00022723"/>
    </source>
</evidence>
<dbReference type="STRING" id="52.CMC5_046160"/>
<dbReference type="OrthoDB" id="9805575at2"/>
<feature type="domain" description="CENP-V/GFA" evidence="4">
    <location>
        <begin position="19"/>
        <end position="129"/>
    </location>
</feature>
<evidence type="ECO:0000256" key="3">
    <source>
        <dbReference type="ARBA" id="ARBA00022833"/>
    </source>
</evidence>
<dbReference type="InterPro" id="IPR011057">
    <property type="entry name" value="Mss4-like_sf"/>
</dbReference>
<protein>
    <submittedName>
        <fullName evidence="5">Aldehyde-activating protein</fullName>
        <ecNumber evidence="5">4.4.1.22</ecNumber>
    </submittedName>
</protein>
<dbReference type="Proteomes" id="UP000067626">
    <property type="component" value="Chromosome"/>
</dbReference>
<evidence type="ECO:0000313" key="5">
    <source>
        <dbReference type="EMBL" id="AKT40461.1"/>
    </source>
</evidence>
<accession>A0A0K1EHW1</accession>
<dbReference type="RefSeq" id="WP_050432392.1">
    <property type="nucleotide sequence ID" value="NZ_CP012159.1"/>
</dbReference>
<comment type="similarity">
    <text evidence="1">Belongs to the Gfa family.</text>
</comment>
<dbReference type="Pfam" id="PF04828">
    <property type="entry name" value="GFA"/>
    <property type="match status" value="1"/>
</dbReference>
<dbReference type="KEGG" id="ccro:CMC5_046160"/>
<keyword evidence="5" id="KW-0456">Lyase</keyword>
<evidence type="ECO:0000256" key="1">
    <source>
        <dbReference type="ARBA" id="ARBA00005495"/>
    </source>
</evidence>
<dbReference type="EC" id="4.4.1.22" evidence="5"/>
<name>A0A0K1EHW1_CHOCO</name>